<feature type="transmembrane region" description="Helical" evidence="8">
    <location>
        <begin position="351"/>
        <end position="368"/>
    </location>
</feature>
<sequence length="418" mass="47595">MHQLPSHTISYNDLGWESWEVGWTARSIFMGMGFSSPYLAFTGPTALVPPVYTYLVAGSFFLFGLNTIHSAVAILTFNSVCSSLTAVVLYFVARNALSKRAGRIAAISWALYPFAIYFSATRIWDYALTSLLFTSCILVAQTLHRRGAWMWCLFGLLYGITVMTNPSIATMLPFLLLIAAAKVWRRSHGTRGQRTWLASGRIIIASLAFAAACTPWTIRNMKVMHATFFVRDGFWEEFYAGNSGDAHESNSASTHPASSNVELQKYVQMGELDYLKHKRELSITFVKEHPDFFLIATARRVVRFWTGYWSFAPQYLRYEPFDLPNVPFCLFLLWATARGVRRWSRQRMNTLMPYIVAIVIFPLPYYLTHSSMDYRQPIEPLLILLVSIGLFGTGLERVHEPTVEHAYEHEPEREVALA</sequence>
<comment type="subcellular location">
    <subcellularLocation>
        <location evidence="1">Cell membrane</location>
        <topology evidence="1">Multi-pass membrane protein</topology>
    </subcellularLocation>
</comment>
<dbReference type="Proteomes" id="UP001596391">
    <property type="component" value="Unassembled WGS sequence"/>
</dbReference>
<evidence type="ECO:0000256" key="4">
    <source>
        <dbReference type="ARBA" id="ARBA00022679"/>
    </source>
</evidence>
<proteinExistence type="predicted"/>
<evidence type="ECO:0000259" key="9">
    <source>
        <dbReference type="Pfam" id="PF13231"/>
    </source>
</evidence>
<keyword evidence="5 8" id="KW-0812">Transmembrane</keyword>
<feature type="transmembrane region" description="Helical" evidence="8">
    <location>
        <begin position="38"/>
        <end position="62"/>
    </location>
</feature>
<name>A0ABW1ZEL0_9BACT</name>
<dbReference type="EMBL" id="JBHSWI010000001">
    <property type="protein sequence ID" value="MFC6647308.1"/>
    <property type="molecule type" value="Genomic_DNA"/>
</dbReference>
<accession>A0ABW1ZEL0</accession>
<dbReference type="PANTHER" id="PTHR33908:SF11">
    <property type="entry name" value="MEMBRANE PROTEIN"/>
    <property type="match status" value="1"/>
</dbReference>
<keyword evidence="4 10" id="KW-0808">Transferase</keyword>
<evidence type="ECO:0000256" key="2">
    <source>
        <dbReference type="ARBA" id="ARBA00022475"/>
    </source>
</evidence>
<feature type="transmembrane region" description="Helical" evidence="8">
    <location>
        <begin position="68"/>
        <end position="92"/>
    </location>
</feature>
<feature type="transmembrane region" description="Helical" evidence="8">
    <location>
        <begin position="196"/>
        <end position="218"/>
    </location>
</feature>
<protein>
    <submittedName>
        <fullName evidence="10">ArnT family glycosyltransferase</fullName>
        <ecNumber evidence="10">2.4.-.-</ecNumber>
    </submittedName>
</protein>
<feature type="domain" description="Glycosyltransferase RgtA/B/C/D-like" evidence="9">
    <location>
        <begin position="49"/>
        <end position="192"/>
    </location>
</feature>
<dbReference type="GO" id="GO:0016757">
    <property type="term" value="F:glycosyltransferase activity"/>
    <property type="evidence" value="ECO:0007669"/>
    <property type="project" value="UniProtKB-KW"/>
</dbReference>
<evidence type="ECO:0000313" key="10">
    <source>
        <dbReference type="EMBL" id="MFC6647308.1"/>
    </source>
</evidence>
<dbReference type="EC" id="2.4.-.-" evidence="10"/>
<evidence type="ECO:0000256" key="3">
    <source>
        <dbReference type="ARBA" id="ARBA00022676"/>
    </source>
</evidence>
<evidence type="ECO:0000256" key="8">
    <source>
        <dbReference type="SAM" id="Phobius"/>
    </source>
</evidence>
<organism evidence="10 11">
    <name type="scientific">Granulicella cerasi</name>
    <dbReference type="NCBI Taxonomy" id="741063"/>
    <lineage>
        <taxon>Bacteria</taxon>
        <taxon>Pseudomonadati</taxon>
        <taxon>Acidobacteriota</taxon>
        <taxon>Terriglobia</taxon>
        <taxon>Terriglobales</taxon>
        <taxon>Acidobacteriaceae</taxon>
        <taxon>Granulicella</taxon>
    </lineage>
</organism>
<dbReference type="InterPro" id="IPR050297">
    <property type="entry name" value="LipidA_mod_glycosyltrf_83"/>
</dbReference>
<keyword evidence="7 8" id="KW-0472">Membrane</keyword>
<feature type="transmembrane region" description="Helical" evidence="8">
    <location>
        <begin position="104"/>
        <end position="120"/>
    </location>
</feature>
<evidence type="ECO:0000256" key="5">
    <source>
        <dbReference type="ARBA" id="ARBA00022692"/>
    </source>
</evidence>
<reference evidence="11" key="1">
    <citation type="journal article" date="2019" name="Int. J. Syst. Evol. Microbiol.">
        <title>The Global Catalogue of Microorganisms (GCM) 10K type strain sequencing project: providing services to taxonomists for standard genome sequencing and annotation.</title>
        <authorList>
            <consortium name="The Broad Institute Genomics Platform"/>
            <consortium name="The Broad Institute Genome Sequencing Center for Infectious Disease"/>
            <person name="Wu L."/>
            <person name="Ma J."/>
        </authorList>
    </citation>
    <scope>NUCLEOTIDE SEQUENCE [LARGE SCALE GENOMIC DNA]</scope>
    <source>
        <strain evidence="11">CGMCC 1.16026</strain>
    </source>
</reference>
<dbReference type="RefSeq" id="WP_263370785.1">
    <property type="nucleotide sequence ID" value="NZ_JAGSYD010000002.1"/>
</dbReference>
<feature type="transmembrane region" description="Helical" evidence="8">
    <location>
        <begin position="156"/>
        <end position="184"/>
    </location>
</feature>
<keyword evidence="11" id="KW-1185">Reference proteome</keyword>
<dbReference type="PANTHER" id="PTHR33908">
    <property type="entry name" value="MANNOSYLTRANSFERASE YKCB-RELATED"/>
    <property type="match status" value="1"/>
</dbReference>
<keyword evidence="3 10" id="KW-0328">Glycosyltransferase</keyword>
<evidence type="ECO:0000313" key="11">
    <source>
        <dbReference type="Proteomes" id="UP001596391"/>
    </source>
</evidence>
<comment type="caution">
    <text evidence="10">The sequence shown here is derived from an EMBL/GenBank/DDBJ whole genome shotgun (WGS) entry which is preliminary data.</text>
</comment>
<keyword evidence="6 8" id="KW-1133">Transmembrane helix</keyword>
<evidence type="ECO:0000256" key="6">
    <source>
        <dbReference type="ARBA" id="ARBA00022989"/>
    </source>
</evidence>
<gene>
    <name evidence="10" type="ORF">ACFQBQ_17375</name>
</gene>
<dbReference type="InterPro" id="IPR038731">
    <property type="entry name" value="RgtA/B/C-like"/>
</dbReference>
<dbReference type="Pfam" id="PF13231">
    <property type="entry name" value="PMT_2"/>
    <property type="match status" value="1"/>
</dbReference>
<evidence type="ECO:0000256" key="7">
    <source>
        <dbReference type="ARBA" id="ARBA00023136"/>
    </source>
</evidence>
<evidence type="ECO:0000256" key="1">
    <source>
        <dbReference type="ARBA" id="ARBA00004651"/>
    </source>
</evidence>
<keyword evidence="2" id="KW-1003">Cell membrane</keyword>